<feature type="domain" description="Cyclin-like" evidence="7">
    <location>
        <begin position="278"/>
        <end position="358"/>
    </location>
</feature>
<dbReference type="SMART" id="SM01332">
    <property type="entry name" value="Cyclin_C"/>
    <property type="match status" value="1"/>
</dbReference>
<reference evidence="9" key="2">
    <citation type="submission" date="2025-09" db="UniProtKB">
        <authorList>
            <consortium name="Ensembl"/>
        </authorList>
    </citation>
    <scope>IDENTIFICATION</scope>
</reference>
<dbReference type="AlphaFoldDB" id="A0A8C0B773"/>
<name>A0A8C0B773_9AVES</name>
<keyword evidence="10" id="KW-1185">Reference proteome</keyword>
<dbReference type="Gene3D" id="1.10.472.10">
    <property type="entry name" value="Cyclin-like"/>
    <property type="match status" value="2"/>
</dbReference>
<accession>A0A8C0B773</accession>
<dbReference type="InterPro" id="IPR004367">
    <property type="entry name" value="Cyclin_C-dom"/>
</dbReference>
<proteinExistence type="inferred from homology"/>
<sequence>AKSSRMPVMKHRSATVAPELGLRTRIALGDIGNCTSGPKTQAAAKVMVVLGCRWKLATRSSLTLSLGKMAIGKSVLRATTRQVLSPALEPSQVWPLAPQSPVPMEVSECSPSDDVLCQAFSDVLLDVEDVDAEDASDPSLCSSYVKDIYKYLRQLEQKNPITPQYLDGQKINGNMRATLMDWLVQVQLKFRLQQETLYLAVAVTDRFLQDNPVSKKMLQLVGTTAMFIASKYEEMFPPHIGDFTYITDHTYTKLEICQMEVKILQALDFGLSFPLPPHFLRRISKVSEMDFQQHCLAKYLMELSILDYDMVHLLPSKTAAAACCLALQLTGYEWTPTLQSCMSYTESDLLPVMQHIAKNVILVNKGVTMQMAIKDKYASSSNGKISTIGQLNSSCLWDLAQPLIK</sequence>
<reference evidence="9" key="1">
    <citation type="submission" date="2025-08" db="UniProtKB">
        <authorList>
            <consortium name="Ensembl"/>
        </authorList>
    </citation>
    <scope>IDENTIFICATION</scope>
</reference>
<dbReference type="GO" id="GO:0005829">
    <property type="term" value="C:cytosol"/>
    <property type="evidence" value="ECO:0007669"/>
    <property type="project" value="UniProtKB-ARBA"/>
</dbReference>
<evidence type="ECO:0000259" key="8">
    <source>
        <dbReference type="SMART" id="SM01332"/>
    </source>
</evidence>
<evidence type="ECO:0000256" key="3">
    <source>
        <dbReference type="ARBA" id="ARBA00022618"/>
    </source>
</evidence>
<dbReference type="FunFam" id="1.10.472.10:FF:000198">
    <property type="entry name" value="G2/mitotic-specific cyclin-B1"/>
    <property type="match status" value="1"/>
</dbReference>
<dbReference type="Ensembl" id="ENSBJAT00000012939.1">
    <property type="protein sequence ID" value="ENSBJAP00000012592.1"/>
    <property type="gene ID" value="ENSBJAG00000008409.1"/>
</dbReference>
<dbReference type="InterPro" id="IPR013763">
    <property type="entry name" value="Cyclin-like_dom"/>
</dbReference>
<feature type="domain" description="Cyclin C-terminal" evidence="8">
    <location>
        <begin position="274"/>
        <end position="391"/>
    </location>
</feature>
<evidence type="ECO:0000256" key="6">
    <source>
        <dbReference type="RuleBase" id="RU000383"/>
    </source>
</evidence>
<dbReference type="GO" id="GO:0051301">
    <property type="term" value="P:cell division"/>
    <property type="evidence" value="ECO:0007669"/>
    <property type="project" value="UniProtKB-KW"/>
</dbReference>
<dbReference type="SUPFAM" id="SSF47954">
    <property type="entry name" value="Cyclin-like"/>
    <property type="match status" value="2"/>
</dbReference>
<keyword evidence="5" id="KW-0131">Cell cycle</keyword>
<evidence type="ECO:0000313" key="10">
    <source>
        <dbReference type="Proteomes" id="UP000694555"/>
    </source>
</evidence>
<feature type="domain" description="Cyclin-like" evidence="7">
    <location>
        <begin position="181"/>
        <end position="265"/>
    </location>
</feature>
<dbReference type="InterPro" id="IPR039361">
    <property type="entry name" value="Cyclin"/>
</dbReference>
<dbReference type="GO" id="GO:0016538">
    <property type="term" value="F:cyclin-dependent protein serine/threonine kinase regulator activity"/>
    <property type="evidence" value="ECO:0007669"/>
    <property type="project" value="InterPro"/>
</dbReference>
<evidence type="ECO:0000256" key="4">
    <source>
        <dbReference type="ARBA" id="ARBA00023127"/>
    </source>
</evidence>
<evidence type="ECO:0000259" key="7">
    <source>
        <dbReference type="SMART" id="SM00385"/>
    </source>
</evidence>
<dbReference type="Proteomes" id="UP000694555">
    <property type="component" value="Unplaced"/>
</dbReference>
<keyword evidence="4 6" id="KW-0195">Cyclin</keyword>
<organism evidence="9 10">
    <name type="scientific">Buteo japonicus</name>
    <dbReference type="NCBI Taxonomy" id="224669"/>
    <lineage>
        <taxon>Eukaryota</taxon>
        <taxon>Metazoa</taxon>
        <taxon>Chordata</taxon>
        <taxon>Craniata</taxon>
        <taxon>Vertebrata</taxon>
        <taxon>Euteleostomi</taxon>
        <taxon>Archelosauria</taxon>
        <taxon>Archosauria</taxon>
        <taxon>Dinosauria</taxon>
        <taxon>Saurischia</taxon>
        <taxon>Theropoda</taxon>
        <taxon>Coelurosauria</taxon>
        <taxon>Aves</taxon>
        <taxon>Neognathae</taxon>
        <taxon>Neoaves</taxon>
        <taxon>Telluraves</taxon>
        <taxon>Accipitrimorphae</taxon>
        <taxon>Accipitriformes</taxon>
        <taxon>Accipitridae</taxon>
        <taxon>Accipitrinae</taxon>
        <taxon>Buteo</taxon>
    </lineage>
</organism>
<dbReference type="GO" id="GO:0044772">
    <property type="term" value="P:mitotic cell cycle phase transition"/>
    <property type="evidence" value="ECO:0007669"/>
    <property type="project" value="InterPro"/>
</dbReference>
<dbReference type="Pfam" id="PF00134">
    <property type="entry name" value="Cyclin_N"/>
    <property type="match status" value="1"/>
</dbReference>
<comment type="similarity">
    <text evidence="2">Belongs to the cyclin family. Cyclin AB subfamily.</text>
</comment>
<dbReference type="InterPro" id="IPR036915">
    <property type="entry name" value="Cyclin-like_sf"/>
</dbReference>
<protein>
    <submittedName>
        <fullName evidence="9">Cyclin B1</fullName>
    </submittedName>
</protein>
<comment type="function">
    <text evidence="1">Essential for the control of the cell cycle at the G2/M (mitosis) transition.</text>
</comment>
<evidence type="ECO:0000256" key="2">
    <source>
        <dbReference type="ARBA" id="ARBA00006955"/>
    </source>
</evidence>
<keyword evidence="3" id="KW-0132">Cell division</keyword>
<dbReference type="PANTHER" id="PTHR10177">
    <property type="entry name" value="CYCLINS"/>
    <property type="match status" value="1"/>
</dbReference>
<evidence type="ECO:0000313" key="9">
    <source>
        <dbReference type="Ensembl" id="ENSBJAP00000012592.1"/>
    </source>
</evidence>
<dbReference type="Pfam" id="PF02984">
    <property type="entry name" value="Cyclin_C"/>
    <property type="match status" value="1"/>
</dbReference>
<evidence type="ECO:0000256" key="1">
    <source>
        <dbReference type="ARBA" id="ARBA00003222"/>
    </source>
</evidence>
<evidence type="ECO:0000256" key="5">
    <source>
        <dbReference type="ARBA" id="ARBA00023306"/>
    </source>
</evidence>
<dbReference type="InterPro" id="IPR006671">
    <property type="entry name" value="Cyclin_N"/>
</dbReference>
<dbReference type="SMART" id="SM00385">
    <property type="entry name" value="CYCLIN"/>
    <property type="match status" value="2"/>
</dbReference>